<proteinExistence type="predicted"/>
<feature type="domain" description="BTB" evidence="2">
    <location>
        <begin position="172"/>
        <end position="245"/>
    </location>
</feature>
<dbReference type="InterPro" id="IPR000210">
    <property type="entry name" value="BTB/POZ_dom"/>
</dbReference>
<gene>
    <name evidence="3" type="ORF">TrLO_g11804</name>
</gene>
<comment type="caution">
    <text evidence="3">The sequence shown here is derived from an EMBL/GenBank/DDBJ whole genome shotgun (WGS) entry which is preliminary data.</text>
</comment>
<accession>A0A9W7CB27</accession>
<sequence>MKSFSSSSKHKTKMAEQANPAEVPPRSNEHIEFTVRAKEDLFLVGTQRTELRVQSQNNYSCLMLKTQKFSSLFRHYAKYHGLRKDDLEYTFVERLELDDTPEGVQLQRGDVIEVSEKKKTLSPPIRSNDEEYRLDLLSLLSDTSTLSGLHDCVFLITKPQEQTSELQKSILSPSTIKRQSEPLEVWAHKAILTARGEYFKGCFKKGLWKESEGNVSYINVGDEFNKGTIKRMLEWVYTNRIYGFENSTAQEALDLLRLSDKWILRDLKRLCEYRLIHLIQTTNVSKLLASSESFDARRLQKSCVKYCLENIKDVTNDKSFEEEIGRYPHLCIPILTEAAEILPERKRKFEHVVKEEEGGG</sequence>
<dbReference type="Proteomes" id="UP001165122">
    <property type="component" value="Unassembled WGS sequence"/>
</dbReference>
<evidence type="ECO:0000313" key="3">
    <source>
        <dbReference type="EMBL" id="GMI06470.1"/>
    </source>
</evidence>
<dbReference type="PROSITE" id="PS50097">
    <property type="entry name" value="BTB"/>
    <property type="match status" value="1"/>
</dbReference>
<reference evidence="4" key="1">
    <citation type="journal article" date="2023" name="Commun. Biol.">
        <title>Genome analysis of Parmales, the sister group of diatoms, reveals the evolutionary specialization of diatoms from phago-mixotrophs to photoautotrophs.</title>
        <authorList>
            <person name="Ban H."/>
            <person name="Sato S."/>
            <person name="Yoshikawa S."/>
            <person name="Yamada K."/>
            <person name="Nakamura Y."/>
            <person name="Ichinomiya M."/>
            <person name="Sato N."/>
            <person name="Blanc-Mathieu R."/>
            <person name="Endo H."/>
            <person name="Kuwata A."/>
            <person name="Ogata H."/>
        </authorList>
    </citation>
    <scope>NUCLEOTIDE SEQUENCE [LARGE SCALE GENOMIC DNA]</scope>
    <source>
        <strain evidence="4">NIES 3700</strain>
    </source>
</reference>
<dbReference type="AlphaFoldDB" id="A0A9W7CB27"/>
<dbReference type="CDD" id="cd01763">
    <property type="entry name" value="Ubl_SUMO_like"/>
    <property type="match status" value="1"/>
</dbReference>
<keyword evidence="4" id="KW-1185">Reference proteome</keyword>
<dbReference type="InterPro" id="IPR011333">
    <property type="entry name" value="SKP1/BTB/POZ_sf"/>
</dbReference>
<name>A0A9W7CB27_9STRA</name>
<dbReference type="Gene3D" id="3.10.20.90">
    <property type="entry name" value="Phosphatidylinositol 3-kinase Catalytic Subunit, Chain A, domain 1"/>
    <property type="match status" value="1"/>
</dbReference>
<evidence type="ECO:0000259" key="2">
    <source>
        <dbReference type="PROSITE" id="PS50097"/>
    </source>
</evidence>
<dbReference type="Gene3D" id="1.25.40.420">
    <property type="match status" value="1"/>
</dbReference>
<dbReference type="SUPFAM" id="SSF54695">
    <property type="entry name" value="POZ domain"/>
    <property type="match status" value="1"/>
</dbReference>
<dbReference type="OrthoDB" id="10249567at2759"/>
<feature type="region of interest" description="Disordered" evidence="1">
    <location>
        <begin position="1"/>
        <end position="28"/>
    </location>
</feature>
<evidence type="ECO:0000256" key="1">
    <source>
        <dbReference type="SAM" id="MobiDB-lite"/>
    </source>
</evidence>
<dbReference type="SMART" id="SM00225">
    <property type="entry name" value="BTB"/>
    <property type="match status" value="1"/>
</dbReference>
<dbReference type="Gene3D" id="3.30.710.10">
    <property type="entry name" value="Potassium Channel Kv1.1, Chain A"/>
    <property type="match status" value="1"/>
</dbReference>
<evidence type="ECO:0000313" key="4">
    <source>
        <dbReference type="Proteomes" id="UP001165122"/>
    </source>
</evidence>
<organism evidence="3 4">
    <name type="scientific">Triparma laevis f. longispina</name>
    <dbReference type="NCBI Taxonomy" id="1714387"/>
    <lineage>
        <taxon>Eukaryota</taxon>
        <taxon>Sar</taxon>
        <taxon>Stramenopiles</taxon>
        <taxon>Ochrophyta</taxon>
        <taxon>Bolidophyceae</taxon>
        <taxon>Parmales</taxon>
        <taxon>Triparmaceae</taxon>
        <taxon>Triparma</taxon>
    </lineage>
</organism>
<dbReference type="EMBL" id="BRXW01000100">
    <property type="protein sequence ID" value="GMI06470.1"/>
    <property type="molecule type" value="Genomic_DNA"/>
</dbReference>
<dbReference type="Pfam" id="PF00651">
    <property type="entry name" value="BTB"/>
    <property type="match status" value="1"/>
</dbReference>
<protein>
    <recommendedName>
        <fullName evidence="2">BTB domain-containing protein</fullName>
    </recommendedName>
</protein>
<dbReference type="PANTHER" id="PTHR24413">
    <property type="entry name" value="SPECKLE-TYPE POZ PROTEIN"/>
    <property type="match status" value="1"/>
</dbReference>